<organism evidence="2 3">
    <name type="scientific">Amycolatopsis marina</name>
    <dbReference type="NCBI Taxonomy" id="490629"/>
    <lineage>
        <taxon>Bacteria</taxon>
        <taxon>Bacillati</taxon>
        <taxon>Actinomycetota</taxon>
        <taxon>Actinomycetes</taxon>
        <taxon>Pseudonocardiales</taxon>
        <taxon>Pseudonocardiaceae</taxon>
        <taxon>Amycolatopsis</taxon>
    </lineage>
</organism>
<dbReference type="RefSeq" id="WP_091674128.1">
    <property type="nucleotide sequence ID" value="NZ_FOKG01000009.1"/>
</dbReference>
<dbReference type="Pfam" id="PF04149">
    <property type="entry name" value="DUF397"/>
    <property type="match status" value="2"/>
</dbReference>
<gene>
    <name evidence="2" type="ORF">SAMN05216266_109124</name>
</gene>
<protein>
    <recommendedName>
        <fullName evidence="1">DUF397 domain-containing protein</fullName>
    </recommendedName>
</protein>
<evidence type="ECO:0000313" key="3">
    <source>
        <dbReference type="Proteomes" id="UP000243799"/>
    </source>
</evidence>
<dbReference type="AlphaFoldDB" id="A0A1I1AG72"/>
<dbReference type="EMBL" id="FOKG01000009">
    <property type="protein sequence ID" value="SFB37004.1"/>
    <property type="molecule type" value="Genomic_DNA"/>
</dbReference>
<reference evidence="3" key="1">
    <citation type="submission" date="2016-10" db="EMBL/GenBank/DDBJ databases">
        <authorList>
            <person name="Varghese N."/>
            <person name="Submissions S."/>
        </authorList>
    </citation>
    <scope>NUCLEOTIDE SEQUENCE [LARGE SCALE GENOMIC DNA]</scope>
    <source>
        <strain evidence="3">CGMCC 4.3568</strain>
    </source>
</reference>
<name>A0A1I1AG72_9PSEU</name>
<proteinExistence type="predicted"/>
<dbReference type="STRING" id="490629.SAMN05216266_109124"/>
<dbReference type="Proteomes" id="UP000243799">
    <property type="component" value="Unassembled WGS sequence"/>
</dbReference>
<accession>A0A1I1AG72</accession>
<dbReference type="InterPro" id="IPR007278">
    <property type="entry name" value="DUF397"/>
</dbReference>
<evidence type="ECO:0000313" key="2">
    <source>
        <dbReference type="EMBL" id="SFB37004.1"/>
    </source>
</evidence>
<dbReference type="OrthoDB" id="4556373at2"/>
<feature type="domain" description="DUF397" evidence="1">
    <location>
        <begin position="19"/>
        <end position="70"/>
    </location>
</feature>
<feature type="domain" description="DUF397" evidence="1">
    <location>
        <begin position="2"/>
        <end position="18"/>
    </location>
</feature>
<keyword evidence="3" id="KW-1185">Reference proteome</keyword>
<sequence>MEWRTSSYSTNNGDCVEVAWRKSSYSATNNGCVEVGWDVPDALVRDSKDPASGTLTFDHGQWRAFLADLR</sequence>
<evidence type="ECO:0000259" key="1">
    <source>
        <dbReference type="Pfam" id="PF04149"/>
    </source>
</evidence>